<comment type="caution">
    <text evidence="3">The sequence shown here is derived from an EMBL/GenBank/DDBJ whole genome shotgun (WGS) entry which is preliminary data.</text>
</comment>
<feature type="domain" description="DUF6798" evidence="2">
    <location>
        <begin position="494"/>
        <end position="545"/>
    </location>
</feature>
<feature type="transmembrane region" description="Helical" evidence="1">
    <location>
        <begin position="292"/>
        <end position="317"/>
    </location>
</feature>
<evidence type="ECO:0000313" key="4">
    <source>
        <dbReference type="Proteomes" id="UP001231370"/>
    </source>
</evidence>
<protein>
    <recommendedName>
        <fullName evidence="2">DUF6798 domain-containing protein</fullName>
    </recommendedName>
</protein>
<feature type="transmembrane region" description="Helical" evidence="1">
    <location>
        <begin position="264"/>
        <end position="280"/>
    </location>
</feature>
<accession>A0ABT7BQ39</accession>
<evidence type="ECO:0000259" key="2">
    <source>
        <dbReference type="Pfam" id="PF20604"/>
    </source>
</evidence>
<reference evidence="3 4" key="1">
    <citation type="submission" date="2023-01" db="EMBL/GenBank/DDBJ databases">
        <title>Novel diversity within Roseofilum (Cyanobacteria; Desertifilaceae) from marine benthic mats with descriptions of four novel species.</title>
        <authorList>
            <person name="Wang Y."/>
            <person name="Berthold D.E."/>
            <person name="Hu J."/>
            <person name="Lefler F.W."/>
            <person name="Laughinghouse H.D. IV."/>
        </authorList>
    </citation>
    <scope>NUCLEOTIDE SEQUENCE [LARGE SCALE GENOMIC DNA]</scope>
    <source>
        <strain evidence="3 4">BLCC-M91</strain>
    </source>
</reference>
<feature type="transmembrane region" description="Helical" evidence="1">
    <location>
        <begin position="89"/>
        <end position="107"/>
    </location>
</feature>
<keyword evidence="4" id="KW-1185">Reference proteome</keyword>
<feature type="transmembrane region" description="Helical" evidence="1">
    <location>
        <begin position="206"/>
        <end position="223"/>
    </location>
</feature>
<feature type="transmembrane region" description="Helical" evidence="1">
    <location>
        <begin position="143"/>
        <end position="161"/>
    </location>
</feature>
<feature type="transmembrane region" description="Helical" evidence="1">
    <location>
        <begin position="389"/>
        <end position="408"/>
    </location>
</feature>
<feature type="transmembrane region" description="Helical" evidence="1">
    <location>
        <begin position="12"/>
        <end position="31"/>
    </location>
</feature>
<keyword evidence="1" id="KW-0472">Membrane</keyword>
<dbReference type="EMBL" id="JAQPOK010000130">
    <property type="protein sequence ID" value="MDJ1180606.1"/>
    <property type="molecule type" value="Genomic_DNA"/>
</dbReference>
<dbReference type="Pfam" id="PF20604">
    <property type="entry name" value="DUF6798"/>
    <property type="match status" value="1"/>
</dbReference>
<dbReference type="Proteomes" id="UP001231370">
    <property type="component" value="Unassembled WGS sequence"/>
</dbReference>
<organism evidence="3 4">
    <name type="scientific">Roseofilum halophilum BLCC-M91</name>
    <dbReference type="NCBI Taxonomy" id="3022259"/>
    <lineage>
        <taxon>Bacteria</taxon>
        <taxon>Bacillati</taxon>
        <taxon>Cyanobacteriota</taxon>
        <taxon>Cyanophyceae</taxon>
        <taxon>Desertifilales</taxon>
        <taxon>Desertifilaceae</taxon>
        <taxon>Roseofilum</taxon>
        <taxon>Roseofilum halophilum</taxon>
    </lineage>
</organism>
<sequence>MNLNLLLKWLKKYSPYGFVVTSTLIAYGYLFPSSNLTTHIPYIQSLLNPELYKFDFYVQEALQFSPRYYYQLLITSTINLGISLPYTYFIYYVISLASFIFGLYALGNKFGQSKLSAGVLAFLCLSSIDGTIGSVDLFRTEPIPAIFAMGMTIWGIYFCFCKKWFFGYLLFGIACLLQFLVGLLPGLMMSVILFKDTRKDHKSWTTVIWPMLTLVFFASLVYIPMKLIDNTGTDIFNSAEFIHIYGYIRHPHHIILSSINPNKWSNFIFFISAGILFIKSSKTLKPEEKLNLLTIITLSLLSLFLGYIFVEIFPVSLLAKLQLARTTPFAQLMVFIVMSALVNQYYKEKNWLITVILILIPTLQDGSIILFMVAVLISTHNLKIKNKKLLLILTVLTFIYFSIIYPSLDFSYTTFKSITWKLLLFISLTFPFILEEFIRPKSIKYLSTFLLNCFSCTLLILGLTKIAPQKFLYSFENKIKIYQVWNNNLTKLAVRFKDKSSQDALILVPPFEDGFRLHSQRSVVVTFKGFPFTDRGIQEWLNRMTIILGPIEYPISLSTVNSLYSHRSSSDLFRAAQQLQAEYILTKKDWHNQVDGVVFDQEGEWIIYKVDINNSD</sequence>
<proteinExistence type="predicted"/>
<evidence type="ECO:0000256" key="1">
    <source>
        <dbReference type="SAM" id="Phobius"/>
    </source>
</evidence>
<feature type="transmembrane region" description="Helical" evidence="1">
    <location>
        <begin position="119"/>
        <end position="137"/>
    </location>
</feature>
<feature type="transmembrane region" description="Helical" evidence="1">
    <location>
        <begin position="445"/>
        <end position="464"/>
    </location>
</feature>
<feature type="transmembrane region" description="Helical" evidence="1">
    <location>
        <begin position="168"/>
        <end position="194"/>
    </location>
</feature>
<feature type="transmembrane region" description="Helical" evidence="1">
    <location>
        <begin position="352"/>
        <end position="377"/>
    </location>
</feature>
<keyword evidence="1" id="KW-1133">Transmembrane helix</keyword>
<dbReference type="InterPro" id="IPR046477">
    <property type="entry name" value="DUF6798"/>
</dbReference>
<feature type="transmembrane region" description="Helical" evidence="1">
    <location>
        <begin position="420"/>
        <end position="438"/>
    </location>
</feature>
<name>A0ABT7BQ39_9CYAN</name>
<gene>
    <name evidence="3" type="ORF">PJF56_17230</name>
</gene>
<feature type="transmembrane region" description="Helical" evidence="1">
    <location>
        <begin position="329"/>
        <end position="346"/>
    </location>
</feature>
<dbReference type="RefSeq" id="WP_283763906.1">
    <property type="nucleotide sequence ID" value="NZ_JAQPOK010000130.1"/>
</dbReference>
<keyword evidence="1" id="KW-0812">Transmembrane</keyword>
<evidence type="ECO:0000313" key="3">
    <source>
        <dbReference type="EMBL" id="MDJ1180606.1"/>
    </source>
</evidence>